<feature type="compositionally biased region" description="Basic residues" evidence="2">
    <location>
        <begin position="160"/>
        <end position="170"/>
    </location>
</feature>
<dbReference type="SUPFAM" id="SSF57756">
    <property type="entry name" value="Retrovirus zinc finger-like domains"/>
    <property type="match status" value="1"/>
</dbReference>
<evidence type="ECO:0000256" key="1">
    <source>
        <dbReference type="PROSITE-ProRule" id="PRU00047"/>
    </source>
</evidence>
<dbReference type="Gene3D" id="4.10.60.10">
    <property type="entry name" value="Zinc finger, CCHC-type"/>
    <property type="match status" value="1"/>
</dbReference>
<dbReference type="InParanoid" id="A0A4S2N3C4"/>
<feature type="region of interest" description="Disordered" evidence="2">
    <location>
        <begin position="1"/>
        <end position="199"/>
    </location>
</feature>
<dbReference type="GO" id="GO:0003676">
    <property type="term" value="F:nucleic acid binding"/>
    <property type="evidence" value="ECO:0007669"/>
    <property type="project" value="InterPro"/>
</dbReference>
<feature type="compositionally biased region" description="Acidic residues" evidence="2">
    <location>
        <begin position="137"/>
        <end position="156"/>
    </location>
</feature>
<accession>A0A4S2N3C4</accession>
<dbReference type="SMART" id="SM00343">
    <property type="entry name" value="ZnF_C2HC"/>
    <property type="match status" value="1"/>
</dbReference>
<dbReference type="InterPro" id="IPR001878">
    <property type="entry name" value="Znf_CCHC"/>
</dbReference>
<keyword evidence="5" id="KW-1185">Reference proteome</keyword>
<evidence type="ECO:0000259" key="3">
    <source>
        <dbReference type="PROSITE" id="PS50158"/>
    </source>
</evidence>
<reference evidence="4 5" key="1">
    <citation type="submission" date="2019-04" db="EMBL/GenBank/DDBJ databases">
        <title>Comparative genomics and transcriptomics to analyze fruiting body development in filamentous ascomycetes.</title>
        <authorList>
            <consortium name="DOE Joint Genome Institute"/>
            <person name="Lutkenhaus R."/>
            <person name="Traeger S."/>
            <person name="Breuer J."/>
            <person name="Kuo A."/>
            <person name="Lipzen A."/>
            <person name="Pangilinan J."/>
            <person name="Dilworth D."/>
            <person name="Sandor L."/>
            <person name="Poggeler S."/>
            <person name="Barry K."/>
            <person name="Grigoriev I.V."/>
            <person name="Nowrousian M."/>
        </authorList>
    </citation>
    <scope>NUCLEOTIDE SEQUENCE [LARGE SCALE GENOMIC DNA]</scope>
    <source>
        <strain evidence="4 5">CBS 389.68</strain>
    </source>
</reference>
<dbReference type="AlphaFoldDB" id="A0A4S2N3C4"/>
<protein>
    <recommendedName>
        <fullName evidence="3">CCHC-type domain-containing protein</fullName>
    </recommendedName>
</protein>
<dbReference type="OrthoDB" id="3863715at2759"/>
<gene>
    <name evidence="4" type="ORF">EX30DRAFT_338291</name>
</gene>
<feature type="compositionally biased region" description="Polar residues" evidence="2">
    <location>
        <begin position="1"/>
        <end position="21"/>
    </location>
</feature>
<feature type="compositionally biased region" description="Gly residues" evidence="2">
    <location>
        <begin position="189"/>
        <end position="199"/>
    </location>
</feature>
<keyword evidence="1" id="KW-0862">Zinc</keyword>
<dbReference type="Pfam" id="PF00098">
    <property type="entry name" value="zf-CCHC"/>
    <property type="match status" value="1"/>
</dbReference>
<dbReference type="InterPro" id="IPR036875">
    <property type="entry name" value="Znf_CCHC_sf"/>
</dbReference>
<keyword evidence="1" id="KW-0863">Zinc-finger</keyword>
<dbReference type="EMBL" id="ML220113">
    <property type="protein sequence ID" value="TGZ83678.1"/>
    <property type="molecule type" value="Genomic_DNA"/>
</dbReference>
<evidence type="ECO:0000313" key="4">
    <source>
        <dbReference type="EMBL" id="TGZ83678.1"/>
    </source>
</evidence>
<keyword evidence="1" id="KW-0479">Metal-binding</keyword>
<sequence length="236" mass="25324">MQRAAASQTKTPHSSRATSHQSSAASTPPKPTPTPSSTLPKPSVTSDPDAETPWEFSYVPSRSMQPRNSAPKIQIISGCSIDELESEDDAEVKGAADGDDDEDLDDGRMVFGTFRAEEAKARAAAAKLKSGYKSSSSDDDSSSDSNDDGSSDDSDEDSKARRKKMKKEKKREKQEKAVLQKLQKRGLERGGLSGAGTGAKMGAGKFTGACYNCGEEGHMGKDCTRGKKRRKVEIIR</sequence>
<feature type="domain" description="CCHC-type" evidence="3">
    <location>
        <begin position="210"/>
        <end position="225"/>
    </location>
</feature>
<evidence type="ECO:0000256" key="2">
    <source>
        <dbReference type="SAM" id="MobiDB-lite"/>
    </source>
</evidence>
<organism evidence="4 5">
    <name type="scientific">Ascodesmis nigricans</name>
    <dbReference type="NCBI Taxonomy" id="341454"/>
    <lineage>
        <taxon>Eukaryota</taxon>
        <taxon>Fungi</taxon>
        <taxon>Dikarya</taxon>
        <taxon>Ascomycota</taxon>
        <taxon>Pezizomycotina</taxon>
        <taxon>Pezizomycetes</taxon>
        <taxon>Pezizales</taxon>
        <taxon>Ascodesmidaceae</taxon>
        <taxon>Ascodesmis</taxon>
    </lineage>
</organism>
<dbReference type="GO" id="GO:0008270">
    <property type="term" value="F:zinc ion binding"/>
    <property type="evidence" value="ECO:0007669"/>
    <property type="project" value="UniProtKB-KW"/>
</dbReference>
<evidence type="ECO:0000313" key="5">
    <source>
        <dbReference type="Proteomes" id="UP000298138"/>
    </source>
</evidence>
<dbReference type="Proteomes" id="UP000298138">
    <property type="component" value="Unassembled WGS sequence"/>
</dbReference>
<proteinExistence type="predicted"/>
<name>A0A4S2N3C4_9PEZI</name>
<feature type="compositionally biased region" description="Low complexity" evidence="2">
    <location>
        <begin position="35"/>
        <end position="46"/>
    </location>
</feature>
<dbReference type="PROSITE" id="PS50158">
    <property type="entry name" value="ZF_CCHC"/>
    <property type="match status" value="1"/>
</dbReference>